<protein>
    <submittedName>
        <fullName evidence="3">Uncharacterized protein</fullName>
    </submittedName>
</protein>
<gene>
    <name evidence="3" type="ORF">RAG0_01746</name>
</gene>
<keyword evidence="2" id="KW-0812">Transmembrane</keyword>
<keyword evidence="4" id="KW-1185">Reference proteome</keyword>
<dbReference type="InterPro" id="IPR053008">
    <property type="entry name" value="Phomopsin_biosynth_assoc"/>
</dbReference>
<dbReference type="PANTHER" id="PTHR35896">
    <property type="entry name" value="IG-LIKE DOMAIN-CONTAINING PROTEIN"/>
    <property type="match status" value="1"/>
</dbReference>
<accession>A0A1E1JYA8</accession>
<feature type="transmembrane region" description="Helical" evidence="2">
    <location>
        <begin position="43"/>
        <end position="63"/>
    </location>
</feature>
<sequence length="213" mass="24093">MDPIEDLEKPLMGGGSQNRSMSFHPPTCEYERGLRSWSKWHPYFRIALLLIIFMAWTSVVVLYSRFQSTSPFALVDRGNCGWTVEEAKANDCVYDIMLSSWIPKPCYDKELSESFLRANNFTYWTYNNGSGEVSEEELSLEIADEGTEVECEDFGLDIKKPGTYSPLSEASGHRPLRAPCMAAQVEDRNAYTRQATNAVMLGRVGRCNDSNTL</sequence>
<evidence type="ECO:0000313" key="3">
    <source>
        <dbReference type="EMBL" id="CZS90857.1"/>
    </source>
</evidence>
<feature type="region of interest" description="Disordered" evidence="1">
    <location>
        <begin position="1"/>
        <end position="24"/>
    </location>
</feature>
<proteinExistence type="predicted"/>
<dbReference type="AlphaFoldDB" id="A0A1E1JYA8"/>
<evidence type="ECO:0000256" key="2">
    <source>
        <dbReference type="SAM" id="Phobius"/>
    </source>
</evidence>
<dbReference type="PANTHER" id="PTHR35896:SF3">
    <property type="entry name" value="MAJOR FACILITATOR SUPERFAMILY TRANSPORTER"/>
    <property type="match status" value="1"/>
</dbReference>
<name>A0A1E1JYA8_9HELO</name>
<dbReference type="Proteomes" id="UP000178912">
    <property type="component" value="Unassembled WGS sequence"/>
</dbReference>
<evidence type="ECO:0000313" key="4">
    <source>
        <dbReference type="Proteomes" id="UP000178912"/>
    </source>
</evidence>
<evidence type="ECO:0000256" key="1">
    <source>
        <dbReference type="SAM" id="MobiDB-lite"/>
    </source>
</evidence>
<keyword evidence="2" id="KW-1133">Transmembrane helix</keyword>
<organism evidence="3 4">
    <name type="scientific">Rhynchosporium agropyri</name>
    <dbReference type="NCBI Taxonomy" id="914238"/>
    <lineage>
        <taxon>Eukaryota</taxon>
        <taxon>Fungi</taxon>
        <taxon>Dikarya</taxon>
        <taxon>Ascomycota</taxon>
        <taxon>Pezizomycotina</taxon>
        <taxon>Leotiomycetes</taxon>
        <taxon>Helotiales</taxon>
        <taxon>Ploettnerulaceae</taxon>
        <taxon>Rhynchosporium</taxon>
    </lineage>
</organism>
<dbReference type="EMBL" id="FJUX01000006">
    <property type="protein sequence ID" value="CZS90857.1"/>
    <property type="molecule type" value="Genomic_DNA"/>
</dbReference>
<keyword evidence="2" id="KW-0472">Membrane</keyword>
<dbReference type="OrthoDB" id="3445612at2759"/>
<reference evidence="4" key="1">
    <citation type="submission" date="2016-03" db="EMBL/GenBank/DDBJ databases">
        <authorList>
            <person name="Guldener U."/>
        </authorList>
    </citation>
    <scope>NUCLEOTIDE SEQUENCE [LARGE SCALE GENOMIC DNA]</scope>
    <source>
        <strain evidence="4">04CH-RAC-A.6.1</strain>
    </source>
</reference>